<gene>
    <name evidence="3" type="ORF">GCM10022247_20390</name>
</gene>
<feature type="transmembrane region" description="Helical" evidence="2">
    <location>
        <begin position="88"/>
        <end position="105"/>
    </location>
</feature>
<protein>
    <recommendedName>
        <fullName evidence="5">DUF3017 domain-containing protein</fullName>
    </recommendedName>
</protein>
<organism evidence="3 4">
    <name type="scientific">Allokutzneria multivorans</name>
    <dbReference type="NCBI Taxonomy" id="1142134"/>
    <lineage>
        <taxon>Bacteria</taxon>
        <taxon>Bacillati</taxon>
        <taxon>Actinomycetota</taxon>
        <taxon>Actinomycetes</taxon>
        <taxon>Pseudonocardiales</taxon>
        <taxon>Pseudonocardiaceae</taxon>
        <taxon>Allokutzneria</taxon>
    </lineage>
</organism>
<accession>A0ABP7RN93</accession>
<evidence type="ECO:0000256" key="2">
    <source>
        <dbReference type="SAM" id="Phobius"/>
    </source>
</evidence>
<keyword evidence="2" id="KW-0812">Transmembrane</keyword>
<feature type="region of interest" description="Disordered" evidence="1">
    <location>
        <begin position="1"/>
        <end position="21"/>
    </location>
</feature>
<keyword evidence="2" id="KW-1133">Transmembrane helix</keyword>
<feature type="compositionally biased region" description="Basic and acidic residues" evidence="1">
    <location>
        <begin position="1"/>
        <end position="14"/>
    </location>
</feature>
<evidence type="ECO:0008006" key="5">
    <source>
        <dbReference type="Google" id="ProtNLM"/>
    </source>
</evidence>
<dbReference type="EMBL" id="BAABAL010000006">
    <property type="protein sequence ID" value="GAA3999979.1"/>
    <property type="molecule type" value="Genomic_DNA"/>
</dbReference>
<dbReference type="InterPro" id="IPR021385">
    <property type="entry name" value="DUF3017"/>
</dbReference>
<feature type="transmembrane region" description="Helical" evidence="2">
    <location>
        <begin position="55"/>
        <end position="73"/>
    </location>
</feature>
<evidence type="ECO:0000256" key="1">
    <source>
        <dbReference type="SAM" id="MobiDB-lite"/>
    </source>
</evidence>
<evidence type="ECO:0000313" key="3">
    <source>
        <dbReference type="EMBL" id="GAA3999979.1"/>
    </source>
</evidence>
<proteinExistence type="predicted"/>
<name>A0ABP7RN93_9PSEU</name>
<keyword evidence="4" id="KW-1185">Reference proteome</keyword>
<evidence type="ECO:0000313" key="4">
    <source>
        <dbReference type="Proteomes" id="UP001501747"/>
    </source>
</evidence>
<dbReference type="Proteomes" id="UP001501747">
    <property type="component" value="Unassembled WGS sequence"/>
</dbReference>
<feature type="transmembrane region" description="Helical" evidence="2">
    <location>
        <begin position="29"/>
        <end position="48"/>
    </location>
</feature>
<dbReference type="Pfam" id="PF11222">
    <property type="entry name" value="DUF3017"/>
    <property type="match status" value="1"/>
</dbReference>
<comment type="caution">
    <text evidence="3">The sequence shown here is derived from an EMBL/GenBank/DDBJ whole genome shotgun (WGS) entry which is preliminary data.</text>
</comment>
<reference evidence="4" key="1">
    <citation type="journal article" date="2019" name="Int. J. Syst. Evol. Microbiol.">
        <title>The Global Catalogue of Microorganisms (GCM) 10K type strain sequencing project: providing services to taxonomists for standard genome sequencing and annotation.</title>
        <authorList>
            <consortium name="The Broad Institute Genomics Platform"/>
            <consortium name="The Broad Institute Genome Sequencing Center for Infectious Disease"/>
            <person name="Wu L."/>
            <person name="Ma J."/>
        </authorList>
    </citation>
    <scope>NUCLEOTIDE SEQUENCE [LARGE SCALE GENOMIC DNA]</scope>
    <source>
        <strain evidence="4">JCM 17342</strain>
    </source>
</reference>
<keyword evidence="2" id="KW-0472">Membrane</keyword>
<sequence>MNAEQHLLDDHEPDLPPEPPPSQRWQVHLPYTVVVGVVLIGFVLIMLYRWRMGSGAIAGALLLAATFRAVLPPERCGLLVIRTRLTDILTYGGLGLLITYVALTIT</sequence>